<reference evidence="1 2" key="1">
    <citation type="journal article" date="2017" name="Nature">
        <title>The Apostasia genome and the evolution of orchids.</title>
        <authorList>
            <person name="Zhang G.Q."/>
            <person name="Liu K.W."/>
            <person name="Li Z."/>
            <person name="Lohaus R."/>
            <person name="Hsiao Y.Y."/>
            <person name="Niu S.C."/>
            <person name="Wang J.Y."/>
            <person name="Lin Y.C."/>
            <person name="Xu Q."/>
            <person name="Chen L.J."/>
            <person name="Yoshida K."/>
            <person name="Fujiwara S."/>
            <person name="Wang Z.W."/>
            <person name="Zhang Y.Q."/>
            <person name="Mitsuda N."/>
            <person name="Wang M."/>
            <person name="Liu G.H."/>
            <person name="Pecoraro L."/>
            <person name="Huang H.X."/>
            <person name="Xiao X.J."/>
            <person name="Lin M."/>
            <person name="Wu X.Y."/>
            <person name="Wu W.L."/>
            <person name="Chen Y.Y."/>
            <person name="Chang S.B."/>
            <person name="Sakamoto S."/>
            <person name="Ohme-Takagi M."/>
            <person name="Yagi M."/>
            <person name="Zeng S.J."/>
            <person name="Shen C.Y."/>
            <person name="Yeh C.M."/>
            <person name="Luo Y.B."/>
            <person name="Tsai W.C."/>
            <person name="Van de Peer Y."/>
            <person name="Liu Z.J."/>
        </authorList>
    </citation>
    <scope>NUCLEOTIDE SEQUENCE [LARGE SCALE GENOMIC DNA]</scope>
    <source>
        <strain evidence="2">cv. Shenzhen</strain>
        <tissue evidence="1">Stem</tissue>
    </source>
</reference>
<protein>
    <submittedName>
        <fullName evidence="1">Uncharacterized protein</fullName>
    </submittedName>
</protein>
<dbReference type="EMBL" id="KZ451883">
    <property type="protein sequence ID" value="PKA67130.1"/>
    <property type="molecule type" value="Genomic_DNA"/>
</dbReference>
<evidence type="ECO:0000313" key="2">
    <source>
        <dbReference type="Proteomes" id="UP000236161"/>
    </source>
</evidence>
<organism evidence="1 2">
    <name type="scientific">Apostasia shenzhenica</name>
    <dbReference type="NCBI Taxonomy" id="1088818"/>
    <lineage>
        <taxon>Eukaryota</taxon>
        <taxon>Viridiplantae</taxon>
        <taxon>Streptophyta</taxon>
        <taxon>Embryophyta</taxon>
        <taxon>Tracheophyta</taxon>
        <taxon>Spermatophyta</taxon>
        <taxon>Magnoliopsida</taxon>
        <taxon>Liliopsida</taxon>
        <taxon>Asparagales</taxon>
        <taxon>Orchidaceae</taxon>
        <taxon>Apostasioideae</taxon>
        <taxon>Apostasia</taxon>
    </lineage>
</organism>
<keyword evidence="2" id="KW-1185">Reference proteome</keyword>
<dbReference type="Proteomes" id="UP000236161">
    <property type="component" value="Unassembled WGS sequence"/>
</dbReference>
<accession>A0A2I0BH69</accession>
<sequence>MEEAKFLYAMIIDVHKNARPIGYCHAKRGAEGLKSEQNRSCGEMRMATGEGEGLRIGVLVTRSLHQCDIRADRSRVTCPEDTAEQCTAIFMRKQAGDA</sequence>
<proteinExistence type="predicted"/>
<evidence type="ECO:0000313" key="1">
    <source>
        <dbReference type="EMBL" id="PKA67130.1"/>
    </source>
</evidence>
<name>A0A2I0BH69_9ASPA</name>
<dbReference type="AlphaFoldDB" id="A0A2I0BH69"/>
<gene>
    <name evidence="1" type="ORF">AXF42_Ash004622</name>
</gene>